<evidence type="ECO:0000313" key="1">
    <source>
        <dbReference type="EMBL" id="OXU18938.1"/>
    </source>
</evidence>
<organism evidence="1 2">
    <name type="scientific">Trichomalopsis sarcophagae</name>
    <dbReference type="NCBI Taxonomy" id="543379"/>
    <lineage>
        <taxon>Eukaryota</taxon>
        <taxon>Metazoa</taxon>
        <taxon>Ecdysozoa</taxon>
        <taxon>Arthropoda</taxon>
        <taxon>Hexapoda</taxon>
        <taxon>Insecta</taxon>
        <taxon>Pterygota</taxon>
        <taxon>Neoptera</taxon>
        <taxon>Endopterygota</taxon>
        <taxon>Hymenoptera</taxon>
        <taxon>Apocrita</taxon>
        <taxon>Proctotrupomorpha</taxon>
        <taxon>Chalcidoidea</taxon>
        <taxon>Pteromalidae</taxon>
        <taxon>Pteromalinae</taxon>
        <taxon>Trichomalopsis</taxon>
    </lineage>
</organism>
<accession>A0A232EKU5</accession>
<name>A0A232EKU5_9HYME</name>
<sequence length="115" mass="13538">MPPQPEISPKVIFDGLKDAEIFREKSLLKKQSDPVWSTICDSLNIKMKPKSLYLYVYNDRNNCKTNLLKYKGLKPIKKKKKKSAQTEEFIVHKDCIPKNCKPLHFQIKLNEEEWS</sequence>
<dbReference type="AlphaFoldDB" id="A0A232EKU5"/>
<comment type="caution">
    <text evidence="1">The sequence shown here is derived from an EMBL/GenBank/DDBJ whole genome shotgun (WGS) entry which is preliminary data.</text>
</comment>
<reference evidence="1 2" key="1">
    <citation type="journal article" date="2017" name="Curr. Biol.">
        <title>The Evolution of Venom by Co-option of Single-Copy Genes.</title>
        <authorList>
            <person name="Martinson E.O."/>
            <person name="Mrinalini"/>
            <person name="Kelkar Y.D."/>
            <person name="Chang C.H."/>
            <person name="Werren J.H."/>
        </authorList>
    </citation>
    <scope>NUCLEOTIDE SEQUENCE [LARGE SCALE GENOMIC DNA]</scope>
    <source>
        <strain evidence="1 2">Alberta</strain>
        <tissue evidence="1">Whole body</tissue>
    </source>
</reference>
<dbReference type="EMBL" id="NNAY01003730">
    <property type="protein sequence ID" value="OXU18938.1"/>
    <property type="molecule type" value="Genomic_DNA"/>
</dbReference>
<protein>
    <recommendedName>
        <fullName evidence="3">MADF domain-containing protein</fullName>
    </recommendedName>
</protein>
<evidence type="ECO:0008006" key="3">
    <source>
        <dbReference type="Google" id="ProtNLM"/>
    </source>
</evidence>
<proteinExistence type="predicted"/>
<dbReference type="Proteomes" id="UP000215335">
    <property type="component" value="Unassembled WGS sequence"/>
</dbReference>
<keyword evidence="2" id="KW-1185">Reference proteome</keyword>
<gene>
    <name evidence="1" type="ORF">TSAR_010555</name>
</gene>
<evidence type="ECO:0000313" key="2">
    <source>
        <dbReference type="Proteomes" id="UP000215335"/>
    </source>
</evidence>